<dbReference type="AlphaFoldDB" id="A0A0T5ZXE9"/>
<sequence length="217" mass="24664">MQSSLNSVAIFRFREKVQPLIFAKRKTRSPKAIVLFDIDSTLLNGTKVYSATLTHLIRKFNRADLTALRYLLFRRPKGFLGSPAAKNSFLAPQHYRDALFEDVLPTLQKLKGKASLGIFSQGPGRLQRAKLYLSGIESYFSPELTFIFPPRKILKAKRILAQLPKTKIYFVDDRPGIAAALANHRVKVFLIRRRSKPAPQNGGIIRIRSLKEILNFV</sequence>
<gene>
    <name evidence="1" type="ORF">XU08_C0002G0014</name>
</gene>
<dbReference type="Proteomes" id="UP000051297">
    <property type="component" value="Unassembled WGS sequence"/>
</dbReference>
<name>A0A0T5ZXE9_UNCKA</name>
<protein>
    <submittedName>
        <fullName evidence="1">Uncharacterized protein</fullName>
    </submittedName>
</protein>
<dbReference type="InterPro" id="IPR023214">
    <property type="entry name" value="HAD_sf"/>
</dbReference>
<evidence type="ECO:0000313" key="1">
    <source>
        <dbReference type="EMBL" id="KRT67476.1"/>
    </source>
</evidence>
<dbReference type="Gene3D" id="3.40.50.1000">
    <property type="entry name" value="HAD superfamily/HAD-like"/>
    <property type="match status" value="1"/>
</dbReference>
<organism evidence="1 2">
    <name type="scientific">candidate division WWE3 bacterium CSP1-7</name>
    <dbReference type="NCBI Taxonomy" id="1576480"/>
    <lineage>
        <taxon>Bacteria</taxon>
        <taxon>Katanobacteria</taxon>
    </lineage>
</organism>
<comment type="caution">
    <text evidence="1">The sequence shown here is derived from an EMBL/GenBank/DDBJ whole genome shotgun (WGS) entry which is preliminary data.</text>
</comment>
<dbReference type="EMBL" id="LDXK01000002">
    <property type="protein sequence ID" value="KRT67476.1"/>
    <property type="molecule type" value="Genomic_DNA"/>
</dbReference>
<dbReference type="SUPFAM" id="SSF56784">
    <property type="entry name" value="HAD-like"/>
    <property type="match status" value="1"/>
</dbReference>
<proteinExistence type="predicted"/>
<accession>A0A0T5ZXE9</accession>
<dbReference type="STRING" id="1576480.XU08_C0002G0014"/>
<reference evidence="1 2" key="1">
    <citation type="submission" date="2015-05" db="EMBL/GenBank/DDBJ databases">
        <title>Critical biogeochemical functions in the subsurface are associated with bacteria from new phyla and little studied lineages.</title>
        <authorList>
            <person name="Hug L.A."/>
            <person name="Thomas B.C."/>
            <person name="Sharon I."/>
            <person name="Brown C.T."/>
            <person name="Sharma R."/>
            <person name="Hettich R.L."/>
            <person name="Wilkins M.J."/>
            <person name="Williams K.H."/>
            <person name="Singh A."/>
            <person name="Banfield J.F."/>
        </authorList>
    </citation>
    <scope>NUCLEOTIDE SEQUENCE [LARGE SCALE GENOMIC DNA]</scope>
    <source>
        <strain evidence="1">CSP1-7</strain>
    </source>
</reference>
<evidence type="ECO:0000313" key="2">
    <source>
        <dbReference type="Proteomes" id="UP000051297"/>
    </source>
</evidence>
<dbReference type="InterPro" id="IPR036412">
    <property type="entry name" value="HAD-like_sf"/>
</dbReference>